<feature type="transmembrane region" description="Helical" evidence="6">
    <location>
        <begin position="134"/>
        <end position="155"/>
    </location>
</feature>
<accession>A0A2Z2MSH0</accession>
<feature type="transmembrane region" description="Helical" evidence="6">
    <location>
        <begin position="7"/>
        <end position="28"/>
    </location>
</feature>
<feature type="transmembrane region" description="Helical" evidence="6">
    <location>
        <begin position="336"/>
        <end position="355"/>
    </location>
</feature>
<keyword evidence="4 6" id="KW-1133">Transmembrane helix</keyword>
<dbReference type="PRINTS" id="PR01035">
    <property type="entry name" value="TCRTETA"/>
</dbReference>
<feature type="transmembrane region" description="Helical" evidence="6">
    <location>
        <begin position="204"/>
        <end position="224"/>
    </location>
</feature>
<keyword evidence="5 6" id="KW-0472">Membrane</keyword>
<dbReference type="Gene3D" id="1.20.1250.20">
    <property type="entry name" value="MFS general substrate transporter like domains"/>
    <property type="match status" value="1"/>
</dbReference>
<dbReference type="GO" id="GO:0022857">
    <property type="term" value="F:transmembrane transporter activity"/>
    <property type="evidence" value="ECO:0007669"/>
    <property type="project" value="InterPro"/>
</dbReference>
<evidence type="ECO:0000256" key="6">
    <source>
        <dbReference type="SAM" id="Phobius"/>
    </source>
</evidence>
<dbReference type="EMBL" id="CP015101">
    <property type="protein sequence ID" value="ASJ05251.1"/>
    <property type="molecule type" value="Genomic_DNA"/>
</dbReference>
<dbReference type="InterPro" id="IPR050189">
    <property type="entry name" value="MFS_Efflux_Transporters"/>
</dbReference>
<dbReference type="AlphaFoldDB" id="A0A2Z2MSH0"/>
<feature type="transmembrane region" description="Helical" evidence="6">
    <location>
        <begin position="300"/>
        <end position="324"/>
    </location>
</feature>
<evidence type="ECO:0000259" key="7">
    <source>
        <dbReference type="PROSITE" id="PS50850"/>
    </source>
</evidence>
<gene>
    <name evidence="8" type="ORF">A3L01_07670</name>
</gene>
<name>A0A2Z2MSH0_9EURY</name>
<dbReference type="Pfam" id="PF07690">
    <property type="entry name" value="MFS_1"/>
    <property type="match status" value="1"/>
</dbReference>
<evidence type="ECO:0000256" key="5">
    <source>
        <dbReference type="ARBA" id="ARBA00023136"/>
    </source>
</evidence>
<keyword evidence="3 6" id="KW-0812">Transmembrane</keyword>
<reference evidence="8 9" key="1">
    <citation type="submission" date="2016-04" db="EMBL/GenBank/DDBJ databases">
        <title>Complete genome sequence of Thermococcus barossii type strain SHCK-94.</title>
        <authorList>
            <person name="Oger P.M."/>
        </authorList>
    </citation>
    <scope>NUCLEOTIDE SEQUENCE [LARGE SCALE GENOMIC DNA]</scope>
    <source>
        <strain evidence="8 9">SHCK-94</strain>
    </source>
</reference>
<comment type="subcellular location">
    <subcellularLocation>
        <location evidence="1">Cell membrane</location>
        <topology evidence="1">Multi-pass membrane protein</topology>
    </subcellularLocation>
</comment>
<evidence type="ECO:0000313" key="9">
    <source>
        <dbReference type="Proteomes" id="UP000250272"/>
    </source>
</evidence>
<dbReference type="InterPro" id="IPR001958">
    <property type="entry name" value="Tet-R_TetA/multi-R_MdtG-like"/>
</dbReference>
<dbReference type="Proteomes" id="UP000250272">
    <property type="component" value="Chromosome"/>
</dbReference>
<evidence type="ECO:0000256" key="3">
    <source>
        <dbReference type="ARBA" id="ARBA00022692"/>
    </source>
</evidence>
<dbReference type="InterPro" id="IPR020846">
    <property type="entry name" value="MFS_dom"/>
</dbReference>
<dbReference type="OrthoDB" id="117970at2157"/>
<keyword evidence="2" id="KW-1003">Cell membrane</keyword>
<dbReference type="GeneID" id="33326644"/>
<evidence type="ECO:0000256" key="1">
    <source>
        <dbReference type="ARBA" id="ARBA00004651"/>
    </source>
</evidence>
<feature type="transmembrane region" description="Helical" evidence="6">
    <location>
        <begin position="40"/>
        <end position="60"/>
    </location>
</feature>
<evidence type="ECO:0000313" key="8">
    <source>
        <dbReference type="EMBL" id="ASJ05251.1"/>
    </source>
</evidence>
<feature type="transmembrane region" description="Helical" evidence="6">
    <location>
        <begin position="96"/>
        <end position="114"/>
    </location>
</feature>
<organism evidence="8 9">
    <name type="scientific">Thermococcus barossii</name>
    <dbReference type="NCBI Taxonomy" id="54077"/>
    <lineage>
        <taxon>Archaea</taxon>
        <taxon>Methanobacteriati</taxon>
        <taxon>Methanobacteriota</taxon>
        <taxon>Thermococci</taxon>
        <taxon>Thermococcales</taxon>
        <taxon>Thermococcaceae</taxon>
        <taxon>Thermococcus</taxon>
    </lineage>
</organism>
<feature type="domain" description="Major facilitator superfamily (MFS) profile" evidence="7">
    <location>
        <begin position="6"/>
        <end position="390"/>
    </location>
</feature>
<dbReference type="RefSeq" id="WP_088865253.1">
    <property type="nucleotide sequence ID" value="NZ_CP015101.1"/>
</dbReference>
<dbReference type="KEGG" id="tbs:A3L01_07670"/>
<dbReference type="InterPro" id="IPR036259">
    <property type="entry name" value="MFS_trans_sf"/>
</dbReference>
<feature type="transmembrane region" description="Helical" evidence="6">
    <location>
        <begin position="275"/>
        <end position="294"/>
    </location>
</feature>
<feature type="transmembrane region" description="Helical" evidence="6">
    <location>
        <begin position="72"/>
        <end position="90"/>
    </location>
</feature>
<protein>
    <submittedName>
        <fullName evidence="8">Quinolone resistance protein</fullName>
    </submittedName>
</protein>
<dbReference type="SUPFAM" id="SSF103473">
    <property type="entry name" value="MFS general substrate transporter"/>
    <property type="match status" value="1"/>
</dbReference>
<feature type="transmembrane region" description="Helical" evidence="6">
    <location>
        <begin position="361"/>
        <end position="379"/>
    </location>
</feature>
<feature type="transmembrane region" description="Helical" evidence="6">
    <location>
        <begin position="161"/>
        <end position="183"/>
    </location>
</feature>
<dbReference type="InterPro" id="IPR011701">
    <property type="entry name" value="MFS"/>
</dbReference>
<dbReference type="PROSITE" id="PS50850">
    <property type="entry name" value="MFS"/>
    <property type="match status" value="1"/>
</dbReference>
<dbReference type="PANTHER" id="PTHR43124:SF9">
    <property type="entry name" value="SUGAR TRANSPORT FAMILY PROTEIN"/>
    <property type="match status" value="1"/>
</dbReference>
<evidence type="ECO:0000256" key="2">
    <source>
        <dbReference type="ARBA" id="ARBA00022475"/>
    </source>
</evidence>
<keyword evidence="9" id="KW-1185">Reference proteome</keyword>
<dbReference type="PANTHER" id="PTHR43124">
    <property type="entry name" value="PURINE EFFLUX PUMP PBUE"/>
    <property type="match status" value="1"/>
</dbReference>
<feature type="transmembrane region" description="Helical" evidence="6">
    <location>
        <begin position="244"/>
        <end position="263"/>
    </location>
</feature>
<sequence>MGATRDIWYLHFATFFFFLGIALVGPLISPFAISLGADPFLVGIVAAVSAVVALVTKPLGGFLGDRGLRFHLMVAGTVLGIVAGVLYVLSYYTSQLWLFALGRGLHGFAMGIFFPPNLSTAIDLAPKGRVGETLGWRGTMFSLGNLIGPALGGYITDFSGFTVAFSVAAFLSLVSTLLVLNAYRHVGKHLPRRRKNEERASYRQLLSPFFVFASLGLLFMSLAYSGLNTFLPAIYKVSGLGTAAFGTYASIMGASSLFTRVIGGRQADLRGPVKVASLGLSLIIAAYVILNARLFPPGAYVSAAIIGAGFGLAVPSLQMMALAYLPERIRSFGSGIYTMFFDLGFLIGPVLLGYVAKASGYGAVFPLLPWIAFLALLSVQFPRFLSSGSEPGGG</sequence>
<dbReference type="GO" id="GO:0005886">
    <property type="term" value="C:plasma membrane"/>
    <property type="evidence" value="ECO:0007669"/>
    <property type="project" value="UniProtKB-SubCell"/>
</dbReference>
<evidence type="ECO:0000256" key="4">
    <source>
        <dbReference type="ARBA" id="ARBA00022989"/>
    </source>
</evidence>
<proteinExistence type="predicted"/>